<organism evidence="2 3">
    <name type="scientific">Corvus brachyrhynchos</name>
    <name type="common">American crow</name>
    <dbReference type="NCBI Taxonomy" id="85066"/>
    <lineage>
        <taxon>Eukaryota</taxon>
        <taxon>Metazoa</taxon>
        <taxon>Chordata</taxon>
        <taxon>Craniata</taxon>
        <taxon>Vertebrata</taxon>
        <taxon>Euteleostomi</taxon>
        <taxon>Archelosauria</taxon>
        <taxon>Archosauria</taxon>
        <taxon>Dinosauria</taxon>
        <taxon>Saurischia</taxon>
        <taxon>Theropoda</taxon>
        <taxon>Coelurosauria</taxon>
        <taxon>Aves</taxon>
        <taxon>Neognathae</taxon>
        <taxon>Neoaves</taxon>
        <taxon>Telluraves</taxon>
        <taxon>Australaves</taxon>
        <taxon>Passeriformes</taxon>
        <taxon>Corvoidea</taxon>
        <taxon>Corvidae</taxon>
        <taxon>Corvus</taxon>
    </lineage>
</organism>
<evidence type="ECO:0000313" key="2">
    <source>
        <dbReference type="EMBL" id="KFO59495.1"/>
    </source>
</evidence>
<accession>A0A091FCN3</accession>
<sequence>AQSHTEQGTLHSTPVAGDHSATTPGAQPQLLPGQTDRVQRGAGLRSHHHHQHHQHMMPEPGWPQQSTLVPTAMAWSYEPGHCRGHSPGDHGGDT</sequence>
<dbReference type="Proteomes" id="UP000052976">
    <property type="component" value="Unassembled WGS sequence"/>
</dbReference>
<dbReference type="AlphaFoldDB" id="A0A091FCN3"/>
<evidence type="ECO:0000313" key="3">
    <source>
        <dbReference type="Proteomes" id="UP000052976"/>
    </source>
</evidence>
<feature type="region of interest" description="Disordered" evidence="1">
    <location>
        <begin position="1"/>
        <end position="94"/>
    </location>
</feature>
<reference evidence="2 3" key="1">
    <citation type="submission" date="2014-04" db="EMBL/GenBank/DDBJ databases">
        <title>Genome evolution of avian class.</title>
        <authorList>
            <person name="Zhang G."/>
            <person name="Li C."/>
        </authorList>
    </citation>
    <scope>NUCLEOTIDE SEQUENCE [LARGE SCALE GENOMIC DNA]</scope>
    <source>
        <strain evidence="2">BGI_N302</strain>
    </source>
</reference>
<evidence type="ECO:0000256" key="1">
    <source>
        <dbReference type="SAM" id="MobiDB-lite"/>
    </source>
</evidence>
<dbReference type="EMBL" id="KK718897">
    <property type="protein sequence ID" value="KFO59495.1"/>
    <property type="molecule type" value="Genomic_DNA"/>
</dbReference>
<feature type="non-terminal residue" evidence="2">
    <location>
        <position position="1"/>
    </location>
</feature>
<feature type="non-terminal residue" evidence="2">
    <location>
        <position position="94"/>
    </location>
</feature>
<feature type="compositionally biased region" description="Basic residues" evidence="1">
    <location>
        <begin position="45"/>
        <end position="55"/>
    </location>
</feature>
<keyword evidence="3" id="KW-1185">Reference proteome</keyword>
<name>A0A091FCN3_CORBR</name>
<protein>
    <submittedName>
        <fullName evidence="2">Uncharacterized protein</fullName>
    </submittedName>
</protein>
<proteinExistence type="predicted"/>
<feature type="compositionally biased region" description="Polar residues" evidence="1">
    <location>
        <begin position="1"/>
        <end position="12"/>
    </location>
</feature>
<gene>
    <name evidence="2" type="ORF">N302_01416</name>
</gene>